<dbReference type="PANTHER" id="PTHR21624">
    <property type="entry name" value="STEROL DESATURASE-RELATED PROTEIN"/>
    <property type="match status" value="1"/>
</dbReference>
<evidence type="ECO:0000313" key="10">
    <source>
        <dbReference type="EMBL" id="QEC66409.1"/>
    </source>
</evidence>
<feature type="region of interest" description="Disordered" evidence="7">
    <location>
        <begin position="280"/>
        <end position="300"/>
    </location>
</feature>
<dbReference type="GO" id="GO:0050479">
    <property type="term" value="F:glyceryl-ether monooxygenase activity"/>
    <property type="evidence" value="ECO:0007669"/>
    <property type="project" value="TreeGrafter"/>
</dbReference>
<dbReference type="InterPro" id="IPR006694">
    <property type="entry name" value="Fatty_acid_hydroxylase"/>
</dbReference>
<feature type="transmembrane region" description="Helical" evidence="8">
    <location>
        <begin position="6"/>
        <end position="27"/>
    </location>
</feature>
<organism evidence="10 11">
    <name type="scientific">Panacibacter ginsenosidivorans</name>
    <dbReference type="NCBI Taxonomy" id="1813871"/>
    <lineage>
        <taxon>Bacteria</taxon>
        <taxon>Pseudomonadati</taxon>
        <taxon>Bacteroidota</taxon>
        <taxon>Chitinophagia</taxon>
        <taxon>Chitinophagales</taxon>
        <taxon>Chitinophagaceae</taxon>
        <taxon>Panacibacter</taxon>
    </lineage>
</organism>
<gene>
    <name evidence="10" type="ORF">FRZ67_03500</name>
</gene>
<dbReference type="GO" id="GO:0008610">
    <property type="term" value="P:lipid biosynthetic process"/>
    <property type="evidence" value="ECO:0007669"/>
    <property type="project" value="InterPro"/>
</dbReference>
<evidence type="ECO:0000256" key="4">
    <source>
        <dbReference type="ARBA" id="ARBA00023002"/>
    </source>
</evidence>
<dbReference type="PANTHER" id="PTHR21624:SF1">
    <property type="entry name" value="ALKYLGLYCEROL MONOOXYGENASE"/>
    <property type="match status" value="1"/>
</dbReference>
<keyword evidence="5" id="KW-0443">Lipid metabolism</keyword>
<dbReference type="KEGG" id="pgin:FRZ67_03500"/>
<evidence type="ECO:0000256" key="6">
    <source>
        <dbReference type="ARBA" id="ARBA00023136"/>
    </source>
</evidence>
<evidence type="ECO:0000313" key="11">
    <source>
        <dbReference type="Proteomes" id="UP000321533"/>
    </source>
</evidence>
<dbReference type="GO" id="GO:0012505">
    <property type="term" value="C:endomembrane system"/>
    <property type="evidence" value="ECO:0007669"/>
    <property type="project" value="UniProtKB-SubCell"/>
</dbReference>
<evidence type="ECO:0000256" key="8">
    <source>
        <dbReference type="SAM" id="Phobius"/>
    </source>
</evidence>
<accession>A0A5B8V5E4</accession>
<evidence type="ECO:0000256" key="1">
    <source>
        <dbReference type="ARBA" id="ARBA00004127"/>
    </source>
</evidence>
<keyword evidence="2 8" id="KW-0812">Transmembrane</keyword>
<feature type="transmembrane region" description="Helical" evidence="8">
    <location>
        <begin position="82"/>
        <end position="98"/>
    </location>
</feature>
<proteinExistence type="predicted"/>
<protein>
    <submittedName>
        <fullName evidence="10">Sterol desaturase family protein</fullName>
    </submittedName>
</protein>
<dbReference type="AlphaFoldDB" id="A0A5B8V5E4"/>
<name>A0A5B8V5E4_9BACT</name>
<keyword evidence="11" id="KW-1185">Reference proteome</keyword>
<evidence type="ECO:0000256" key="3">
    <source>
        <dbReference type="ARBA" id="ARBA00022989"/>
    </source>
</evidence>
<keyword evidence="4" id="KW-0560">Oxidoreductase</keyword>
<dbReference type="InterPro" id="IPR051689">
    <property type="entry name" value="Sterol_desaturase/TMEM195"/>
</dbReference>
<comment type="subcellular location">
    <subcellularLocation>
        <location evidence="1">Endomembrane system</location>
        <topology evidence="1">Multi-pass membrane protein</topology>
    </subcellularLocation>
</comment>
<dbReference type="GO" id="GO:0005506">
    <property type="term" value="F:iron ion binding"/>
    <property type="evidence" value="ECO:0007669"/>
    <property type="project" value="InterPro"/>
</dbReference>
<dbReference type="RefSeq" id="WP_147188209.1">
    <property type="nucleotide sequence ID" value="NZ_CP042435.1"/>
</dbReference>
<dbReference type="EMBL" id="CP042435">
    <property type="protein sequence ID" value="QEC66409.1"/>
    <property type="molecule type" value="Genomic_DNA"/>
</dbReference>
<feature type="domain" description="Fatty acid hydroxylase" evidence="9">
    <location>
        <begin position="84"/>
        <end position="217"/>
    </location>
</feature>
<feature type="transmembrane region" description="Helical" evidence="8">
    <location>
        <begin position="48"/>
        <end position="70"/>
    </location>
</feature>
<dbReference type="Proteomes" id="UP000321533">
    <property type="component" value="Chromosome"/>
</dbReference>
<dbReference type="GO" id="GO:0006643">
    <property type="term" value="P:membrane lipid metabolic process"/>
    <property type="evidence" value="ECO:0007669"/>
    <property type="project" value="TreeGrafter"/>
</dbReference>
<evidence type="ECO:0000256" key="2">
    <source>
        <dbReference type="ARBA" id="ARBA00022692"/>
    </source>
</evidence>
<dbReference type="OrthoDB" id="9770329at2"/>
<sequence length="328" mass="39031">MESIREQWLIILSTPLYLLIIGIEILLTHLQHRKSYTVKDTVANVYLMLLNGGLDLIFRIVSLTVLSWFYSRSAITWQSATAYWLLLLLSEDFIYYWLHRFDHEVRFFWATHVTHHSSQKMNFTVGFRSSVFQPLYRFIYFIPLALCGFKPLDIAFIYSATQIWGIFVHTELIKKMGWMEYIFVTPSHHRVHHASNPKYLDMNMGMFLIVWDKFFGTFQPELPEEEYAPLKYGLTKNVEEQTPVNIVFHEWKQLWKDVRIKDISFKEKWNYIFGPPGWSHDGSRQTSEQMRETEKQDWGYNNITVEGDNSEDLQIATLFAKEPTRENK</sequence>
<dbReference type="Pfam" id="PF04116">
    <property type="entry name" value="FA_hydroxylase"/>
    <property type="match status" value="1"/>
</dbReference>
<reference evidence="10 11" key="1">
    <citation type="journal article" date="2016" name="Int. J. Syst. Evol. Microbiol.">
        <title>Panacibacter ginsenosidivorans gen. nov., sp. nov., with ginsenoside converting activity isolated from soil of a ginseng field.</title>
        <authorList>
            <person name="Siddiqi M.Z."/>
            <person name="Muhammad Shafi S."/>
            <person name="Choi K.D."/>
            <person name="Im W.T."/>
        </authorList>
    </citation>
    <scope>NUCLEOTIDE SEQUENCE [LARGE SCALE GENOMIC DNA]</scope>
    <source>
        <strain evidence="10 11">Gsoil1550</strain>
    </source>
</reference>
<evidence type="ECO:0000256" key="5">
    <source>
        <dbReference type="ARBA" id="ARBA00023098"/>
    </source>
</evidence>
<evidence type="ECO:0000259" key="9">
    <source>
        <dbReference type="Pfam" id="PF04116"/>
    </source>
</evidence>
<keyword evidence="6 8" id="KW-0472">Membrane</keyword>
<keyword evidence="3 8" id="KW-1133">Transmembrane helix</keyword>
<evidence type="ECO:0000256" key="7">
    <source>
        <dbReference type="SAM" id="MobiDB-lite"/>
    </source>
</evidence>
<dbReference type="GO" id="GO:0016020">
    <property type="term" value="C:membrane"/>
    <property type="evidence" value="ECO:0007669"/>
    <property type="project" value="GOC"/>
</dbReference>